<feature type="region of interest" description="Disordered" evidence="2">
    <location>
        <begin position="211"/>
        <end position="230"/>
    </location>
</feature>
<dbReference type="PANTHER" id="PTHR43214:SF43">
    <property type="entry name" value="TWO-COMPONENT RESPONSE REGULATOR"/>
    <property type="match status" value="1"/>
</dbReference>
<dbReference type="Pfam" id="PF00196">
    <property type="entry name" value="GerE"/>
    <property type="match status" value="1"/>
</dbReference>
<dbReference type="PRINTS" id="PR00038">
    <property type="entry name" value="HTHLUXR"/>
</dbReference>
<dbReference type="InterPro" id="IPR016032">
    <property type="entry name" value="Sig_transdc_resp-reg_C-effctor"/>
</dbReference>
<dbReference type="Gene3D" id="3.40.50.2300">
    <property type="match status" value="1"/>
</dbReference>
<comment type="caution">
    <text evidence="4">The sequence shown here is derived from an EMBL/GenBank/DDBJ whole genome shotgun (WGS) entry which is preliminary data.</text>
</comment>
<dbReference type="EMBL" id="MJMN01000016">
    <property type="protein sequence ID" value="OMG85471.1"/>
    <property type="molecule type" value="Genomic_DNA"/>
</dbReference>
<dbReference type="Proteomes" id="UP000187251">
    <property type="component" value="Unassembled WGS sequence"/>
</dbReference>
<evidence type="ECO:0000256" key="2">
    <source>
        <dbReference type="SAM" id="MobiDB-lite"/>
    </source>
</evidence>
<dbReference type="PANTHER" id="PTHR43214">
    <property type="entry name" value="TWO-COMPONENT RESPONSE REGULATOR"/>
    <property type="match status" value="1"/>
</dbReference>
<dbReference type="SUPFAM" id="SSF52172">
    <property type="entry name" value="CheY-like"/>
    <property type="match status" value="1"/>
</dbReference>
<organism evidence="4 5">
    <name type="scientific">Alcaligenes xylosoxydans xylosoxydans</name>
    <name type="common">Achromobacter xylosoxidans</name>
    <dbReference type="NCBI Taxonomy" id="85698"/>
    <lineage>
        <taxon>Bacteria</taxon>
        <taxon>Pseudomonadati</taxon>
        <taxon>Pseudomonadota</taxon>
        <taxon>Betaproteobacteria</taxon>
        <taxon>Burkholderiales</taxon>
        <taxon>Alcaligenaceae</taxon>
        <taxon>Achromobacter</taxon>
    </lineage>
</organism>
<dbReference type="GO" id="GO:0006355">
    <property type="term" value="P:regulation of DNA-templated transcription"/>
    <property type="evidence" value="ECO:0007669"/>
    <property type="project" value="InterPro"/>
</dbReference>
<evidence type="ECO:0000256" key="1">
    <source>
        <dbReference type="ARBA" id="ARBA00023125"/>
    </source>
</evidence>
<sequence length="230" mass="24424">MTTVLIEDYALLRVAIQHVLERVRNAEDILAISPAHLVNMPGSINRPVELLVVGCSGVAEPDIGLLSQAMALFMPRLVLALYSVLDQSVMAACARAGVAGYLPKASSPDALAAAVSLVLAGGECYPQPTARPLATAHAPLQELRELTQRQEEILQLLVQGKTMREIGQQVGISVATVKSHARTLYWKLNARNQAEAAYIAVQMGLVRGNDAAAGKRGNDAAAAGKREDTP</sequence>
<feature type="domain" description="HTH luxR-type" evidence="3">
    <location>
        <begin position="139"/>
        <end position="204"/>
    </location>
</feature>
<dbReference type="CDD" id="cd06170">
    <property type="entry name" value="LuxR_C_like"/>
    <property type="match status" value="1"/>
</dbReference>
<evidence type="ECO:0000313" key="4">
    <source>
        <dbReference type="EMBL" id="OMG85471.1"/>
    </source>
</evidence>
<dbReference type="RefSeq" id="WP_076412664.1">
    <property type="nucleotide sequence ID" value="NZ_AP028040.1"/>
</dbReference>
<dbReference type="InterPro" id="IPR039420">
    <property type="entry name" value="WalR-like"/>
</dbReference>
<dbReference type="SUPFAM" id="SSF46894">
    <property type="entry name" value="C-terminal effector domain of the bipartite response regulators"/>
    <property type="match status" value="1"/>
</dbReference>
<proteinExistence type="predicted"/>
<evidence type="ECO:0000313" key="5">
    <source>
        <dbReference type="Proteomes" id="UP000187251"/>
    </source>
</evidence>
<accession>A0A1R1JSJ7</accession>
<dbReference type="AlphaFoldDB" id="A0A1R1JSJ7"/>
<feature type="compositionally biased region" description="Low complexity" evidence="2">
    <location>
        <begin position="211"/>
        <end position="223"/>
    </location>
</feature>
<dbReference type="PROSITE" id="PS50043">
    <property type="entry name" value="HTH_LUXR_2"/>
    <property type="match status" value="1"/>
</dbReference>
<name>A0A1R1JSJ7_ALCXX</name>
<keyword evidence="1" id="KW-0238">DNA-binding</keyword>
<dbReference type="SMART" id="SM00421">
    <property type="entry name" value="HTH_LUXR"/>
    <property type="match status" value="1"/>
</dbReference>
<dbReference type="GO" id="GO:0003677">
    <property type="term" value="F:DNA binding"/>
    <property type="evidence" value="ECO:0007669"/>
    <property type="project" value="UniProtKB-KW"/>
</dbReference>
<dbReference type="InterPro" id="IPR011006">
    <property type="entry name" value="CheY-like_superfamily"/>
</dbReference>
<protein>
    <submittedName>
        <fullName evidence="4">Helix-turn-helix transcriptional regulator</fullName>
    </submittedName>
</protein>
<gene>
    <name evidence="4" type="ORF">BIZ92_27395</name>
</gene>
<dbReference type="InterPro" id="IPR000792">
    <property type="entry name" value="Tscrpt_reg_LuxR_C"/>
</dbReference>
<evidence type="ECO:0000259" key="3">
    <source>
        <dbReference type="PROSITE" id="PS50043"/>
    </source>
</evidence>
<reference evidence="4 5" key="1">
    <citation type="submission" date="2016-09" db="EMBL/GenBank/DDBJ databases">
        <title>Phylogenomics of Achromobacter.</title>
        <authorList>
            <person name="Jeukens J."/>
            <person name="Freschi L."/>
            <person name="Vincent A.T."/>
            <person name="Emond-Rheault J.-G."/>
            <person name="Kukavica-Ibrulj I."/>
            <person name="Charette S.J."/>
            <person name="Levesque R.C."/>
        </authorList>
    </citation>
    <scope>NUCLEOTIDE SEQUENCE [LARGE SCALE GENOMIC DNA]</scope>
    <source>
        <strain evidence="4 5">AUS488</strain>
    </source>
</reference>